<proteinExistence type="predicted"/>
<gene>
    <name evidence="2" type="primary">11</name>
    <name evidence="2" type="ORF">PBI_CINNA_12</name>
</gene>
<dbReference type="GeneID" id="80004680"/>
<feature type="region of interest" description="Disordered" evidence="1">
    <location>
        <begin position="1"/>
        <end position="23"/>
    </location>
</feature>
<sequence>MTSSRTYVPIPGGPDPADLPDVGAITPEVKVPETPERPRPLQNSLVASAARVTSATIKDTRGNARGSTDSWQEDAWEMYDLVGEMRFLVNVLASQASKARFYVGTLADDPTDPPVPVTDTRLIQALEAIGDGPTGLAQITKRLYINLEVPGDGWLVGIPKPLMPDARRERKAMLEKGEDVPPMISLADTTLDDLVWRMLSVSEVKFEEKNVILTLGDDGEDDQVKTSPDDVYMIRVWDSHPRKAWEADSPTRSALPVLRELVGLTMHISAQIDSRLAGAGVLLTPASASKAAKIALQMDPDGPEDPFTDALIDAMITPISDRANASAYVPLIWTVPDESVDKFEFLDFSKPLDAQAKEMRDEAIRRYALSADAPPELLLGVGSMNHWGAWLVQEDVVRAHLEPRLALVADALTTQYLRPVMESLGGWTPEAIENHVVWFDVEHLIVRISKGDDARQAYQDGVINAQTYRDALGFSEDDAPEADSADPAVSTALEMVSRAPSLAQTPGLIELVRQIRAIMSGDTSDDVAAAPVAEEPAPESEPVEGPPEPEPAEEPEPLPDSLSAAIQNVARVRARRNREMAGATK</sequence>
<accession>A0A514DDA7</accession>
<reference evidence="2 3" key="1">
    <citation type="submission" date="2019-05" db="EMBL/GenBank/DDBJ databases">
        <authorList>
            <person name="Stoner T.H."/>
            <person name="Aull H.G."/>
            <person name="Divens A.M."/>
            <person name="Zack K."/>
            <person name="Garlena R.A."/>
            <person name="Russell D.A."/>
            <person name="Pope W.H."/>
            <person name="Jacobs-Sera D."/>
            <person name="Hatfull G.F."/>
        </authorList>
    </citation>
    <scope>NUCLEOTIDE SEQUENCE [LARGE SCALE GENOMIC DNA]</scope>
</reference>
<dbReference type="KEGG" id="vg:80004680"/>
<evidence type="ECO:0000313" key="3">
    <source>
        <dbReference type="Proteomes" id="UP000317804"/>
    </source>
</evidence>
<feature type="region of interest" description="Disordered" evidence="1">
    <location>
        <begin position="523"/>
        <end position="585"/>
    </location>
</feature>
<keyword evidence="3" id="KW-1185">Reference proteome</keyword>
<dbReference type="EMBL" id="MK937591">
    <property type="protein sequence ID" value="QDH91596.1"/>
    <property type="molecule type" value="Genomic_DNA"/>
</dbReference>
<organism evidence="2 3">
    <name type="scientific">Microbacterium phage Cinna</name>
    <dbReference type="NCBI Taxonomy" id="2591215"/>
    <lineage>
        <taxon>Viruses</taxon>
        <taxon>Duplodnaviria</taxon>
        <taxon>Heunggongvirae</taxon>
        <taxon>Uroviricota</taxon>
        <taxon>Caudoviricetes</taxon>
        <taxon>Kutznervirinae</taxon>
        <taxon>Mementomorivirus</taxon>
        <taxon>Mementomorivirus cinna</taxon>
    </lineage>
</organism>
<dbReference type="Proteomes" id="UP000317804">
    <property type="component" value="Segment"/>
</dbReference>
<evidence type="ECO:0000256" key="1">
    <source>
        <dbReference type="SAM" id="MobiDB-lite"/>
    </source>
</evidence>
<dbReference type="RefSeq" id="YP_010751019.1">
    <property type="nucleotide sequence ID" value="NC_073365.1"/>
</dbReference>
<protein>
    <submittedName>
        <fullName evidence="2">Portal protein</fullName>
    </submittedName>
</protein>
<name>A0A514DDA7_9CAUD</name>
<evidence type="ECO:0000313" key="2">
    <source>
        <dbReference type="EMBL" id="QDH91596.1"/>
    </source>
</evidence>